<reference evidence="2" key="1">
    <citation type="submission" date="2016-10" db="EMBL/GenBank/DDBJ databases">
        <authorList>
            <person name="Varghese N."/>
            <person name="Submissions S."/>
        </authorList>
    </citation>
    <scope>NUCLEOTIDE SEQUENCE [LARGE SCALE GENOMIC DNA]</scope>
    <source>
        <strain evidence="2">DSM 17453</strain>
    </source>
</reference>
<evidence type="ECO:0008006" key="3">
    <source>
        <dbReference type="Google" id="ProtNLM"/>
    </source>
</evidence>
<organism evidence="1 2">
    <name type="scientific">Chryseobacterium taichungense</name>
    <dbReference type="NCBI Taxonomy" id="295069"/>
    <lineage>
        <taxon>Bacteria</taxon>
        <taxon>Pseudomonadati</taxon>
        <taxon>Bacteroidota</taxon>
        <taxon>Flavobacteriia</taxon>
        <taxon>Flavobacteriales</taxon>
        <taxon>Weeksellaceae</taxon>
        <taxon>Chryseobacterium group</taxon>
        <taxon>Chryseobacterium</taxon>
    </lineage>
</organism>
<protein>
    <recommendedName>
        <fullName evidence="3">Initiator Replication protein</fullName>
    </recommendedName>
</protein>
<evidence type="ECO:0000313" key="2">
    <source>
        <dbReference type="Proteomes" id="UP000199450"/>
    </source>
</evidence>
<dbReference type="AlphaFoldDB" id="A0A1H8CQS4"/>
<keyword evidence="2" id="KW-1185">Reference proteome</keyword>
<name>A0A1H8CQS4_9FLAO</name>
<accession>A0A1H8CQS4</accession>
<dbReference type="EMBL" id="FOBV01000010">
    <property type="protein sequence ID" value="SEM96467.1"/>
    <property type="molecule type" value="Genomic_DNA"/>
</dbReference>
<sequence length="366" mass="43395">MMAIPEKEVRLVRKNFENSTDKVHDRIRIGNRFVDDFIFDDNQAADIPINALRVIFNIISQISNEQFRPEDRPKQLSLFDDEFETDNNIFAAMKIRNSKISPSGSSKQVIEAYEFLAQFKMGWYRSVNTKGKEIRTFGGLISTPSYDQRGYTSFLISSYWLKKLLVIPEYNYLLYNLVYNIRNNKHIIFAIWLSKLPETGTALKLETLNNKFGLHYKSANDFCFKFLKPAKASLDQFNTLSFRYHYRGDTIDIQPVLLSERSGNNALQQKKNNTLVTRRLRYFKNRYRLTERQMNQLAYQYIHIIQTRELIEKAFKRFIRDNRLQKIRSTEYTGIHFLNKLQEYLILIYRETKMGELLPNGYPVIM</sequence>
<dbReference type="RefSeq" id="WP_228400951.1">
    <property type="nucleotide sequence ID" value="NZ_FOBV01000010.1"/>
</dbReference>
<dbReference type="Proteomes" id="UP000199450">
    <property type="component" value="Unassembled WGS sequence"/>
</dbReference>
<gene>
    <name evidence="1" type="ORF">SAMN05421856_11022</name>
</gene>
<evidence type="ECO:0000313" key="1">
    <source>
        <dbReference type="EMBL" id="SEM96467.1"/>
    </source>
</evidence>
<proteinExistence type="predicted"/>
<dbReference type="STRING" id="295069.SAMN05421856_11022"/>